<evidence type="ECO:0000313" key="1">
    <source>
        <dbReference type="EMBL" id="KAA1076172.1"/>
    </source>
</evidence>
<sequence>MRELGLNAWKTVAVHGQIQDEEAQKGEAQKKKNFGIPGARDRKLYGNCCTGIRLIFGESILRGGDRAPDRGSPASDQILGVCVFKPPIFSELASPTNSSLKIPAAMATP</sequence>
<dbReference type="Proteomes" id="UP000325313">
    <property type="component" value="Unassembled WGS sequence"/>
</dbReference>
<reference evidence="1 2" key="1">
    <citation type="submission" date="2019-05" db="EMBL/GenBank/DDBJ databases">
        <title>Emergence of the Ug99 lineage of the wheat stem rust pathogen through somatic hybridization.</title>
        <authorList>
            <person name="Li F."/>
            <person name="Upadhyaya N.M."/>
            <person name="Sperschneider J."/>
            <person name="Matny O."/>
            <person name="Nguyen-Phuc H."/>
            <person name="Mago R."/>
            <person name="Raley C."/>
            <person name="Miller M.E."/>
            <person name="Silverstein K.A.T."/>
            <person name="Henningsen E."/>
            <person name="Hirsch C.D."/>
            <person name="Visser B."/>
            <person name="Pretorius Z.A."/>
            <person name="Steffenson B.J."/>
            <person name="Schwessinger B."/>
            <person name="Dodds P.N."/>
            <person name="Figueroa M."/>
        </authorList>
    </citation>
    <scope>NUCLEOTIDE SEQUENCE [LARGE SCALE GENOMIC DNA]</scope>
    <source>
        <strain evidence="1 2">Ug99</strain>
    </source>
</reference>
<gene>
    <name evidence="1" type="ORF">PGTUg99_036743</name>
</gene>
<comment type="caution">
    <text evidence="1">The sequence shown here is derived from an EMBL/GenBank/DDBJ whole genome shotgun (WGS) entry which is preliminary data.</text>
</comment>
<organism evidence="1 2">
    <name type="scientific">Puccinia graminis f. sp. tritici</name>
    <dbReference type="NCBI Taxonomy" id="56615"/>
    <lineage>
        <taxon>Eukaryota</taxon>
        <taxon>Fungi</taxon>
        <taxon>Dikarya</taxon>
        <taxon>Basidiomycota</taxon>
        <taxon>Pucciniomycotina</taxon>
        <taxon>Pucciniomycetes</taxon>
        <taxon>Pucciniales</taxon>
        <taxon>Pucciniaceae</taxon>
        <taxon>Puccinia</taxon>
    </lineage>
</organism>
<dbReference type="EMBL" id="VDEP01000471">
    <property type="protein sequence ID" value="KAA1076172.1"/>
    <property type="molecule type" value="Genomic_DNA"/>
</dbReference>
<accession>A0A5B0MHM7</accession>
<proteinExistence type="predicted"/>
<protein>
    <submittedName>
        <fullName evidence="1">Uncharacterized protein</fullName>
    </submittedName>
</protein>
<evidence type="ECO:0000313" key="2">
    <source>
        <dbReference type="Proteomes" id="UP000325313"/>
    </source>
</evidence>
<name>A0A5B0MHM7_PUCGR</name>
<dbReference type="AlphaFoldDB" id="A0A5B0MHM7"/>